<dbReference type="OrthoDB" id="3282983at2"/>
<keyword evidence="3" id="KW-1185">Reference proteome</keyword>
<evidence type="ECO:0000313" key="3">
    <source>
        <dbReference type="Proteomes" id="UP000249341"/>
    </source>
</evidence>
<dbReference type="RefSeq" id="WP_146616702.1">
    <property type="nucleotide sequence ID" value="NZ_JACHWI010000001.1"/>
</dbReference>
<feature type="compositionally biased region" description="Basic and acidic residues" evidence="1">
    <location>
        <begin position="264"/>
        <end position="276"/>
    </location>
</feature>
<dbReference type="AlphaFoldDB" id="A0A327ZM16"/>
<proteinExistence type="predicted"/>
<protein>
    <submittedName>
        <fullName evidence="2">Uncharacterized protein</fullName>
    </submittedName>
</protein>
<gene>
    <name evidence="2" type="ORF">B0I29_101635</name>
</gene>
<dbReference type="EMBL" id="QLMJ01000001">
    <property type="protein sequence ID" value="RAK43505.1"/>
    <property type="molecule type" value="Genomic_DNA"/>
</dbReference>
<comment type="caution">
    <text evidence="2">The sequence shown here is derived from an EMBL/GenBank/DDBJ whole genome shotgun (WGS) entry which is preliminary data.</text>
</comment>
<feature type="region of interest" description="Disordered" evidence="1">
    <location>
        <begin position="257"/>
        <end position="276"/>
    </location>
</feature>
<reference evidence="2 3" key="1">
    <citation type="submission" date="2018-06" db="EMBL/GenBank/DDBJ databases">
        <title>Genomic Encyclopedia of Type Strains, Phase III (KMG-III): the genomes of soil and plant-associated and newly described type strains.</title>
        <authorList>
            <person name="Whitman W."/>
        </authorList>
    </citation>
    <scope>NUCLEOTIDE SEQUENCE [LARGE SCALE GENOMIC DNA]</scope>
    <source>
        <strain evidence="2 3">CGMCC 4.7090</strain>
    </source>
</reference>
<organism evidence="2 3">
    <name type="scientific">Actinoplanes lutulentus</name>
    <dbReference type="NCBI Taxonomy" id="1287878"/>
    <lineage>
        <taxon>Bacteria</taxon>
        <taxon>Bacillati</taxon>
        <taxon>Actinomycetota</taxon>
        <taxon>Actinomycetes</taxon>
        <taxon>Micromonosporales</taxon>
        <taxon>Micromonosporaceae</taxon>
        <taxon>Actinoplanes</taxon>
    </lineage>
</organism>
<evidence type="ECO:0000256" key="1">
    <source>
        <dbReference type="SAM" id="MobiDB-lite"/>
    </source>
</evidence>
<sequence>MVVRVPSGEDQRLADHVVRLVGDLTAAVARERDPLTVAHRPDPDGTHAVVVPALDDLLHRVRDLWWQRLDPADRLAVHVAAMHRDSRPTPLGEVITACRLASGCGQPVTVPEFTSMTCGSVKPGPRGTWQAEVGTRPYGIGHIGEYGSIRAANAAVWDTIETNRELLRERLRTTSPLLAGVASRGWEEPDVSVWASAEQRDSDDTALVTMHQIAHRTRVRPAEADRWRAAHAAFPPPEPGTSVWYWPLVERWLADNGHLPDPIPDDRPTLPRDKTF</sequence>
<evidence type="ECO:0000313" key="2">
    <source>
        <dbReference type="EMBL" id="RAK43505.1"/>
    </source>
</evidence>
<name>A0A327ZM16_9ACTN</name>
<dbReference type="Proteomes" id="UP000249341">
    <property type="component" value="Unassembled WGS sequence"/>
</dbReference>
<accession>A0A327ZM16</accession>